<protein>
    <submittedName>
        <fullName evidence="2">Uncharacterized protein</fullName>
    </submittedName>
</protein>
<sequence length="112" mass="12024">ECPGRPRPAAPRGRRARRRRAGGAPRAALPVHPRGVARRHVPGGDDAARRRLRQGGGRRHPELRAAGGSRPQRPPGDRRRRAAARRVRGRPADGRAATPARDAGSRRAGSGL</sequence>
<feature type="non-terminal residue" evidence="2">
    <location>
        <position position="1"/>
    </location>
</feature>
<reference evidence="2" key="1">
    <citation type="submission" date="2020-02" db="EMBL/GenBank/DDBJ databases">
        <authorList>
            <person name="Meier V. D."/>
        </authorList>
    </citation>
    <scope>NUCLEOTIDE SEQUENCE</scope>
    <source>
        <strain evidence="2">AVDCRST_MAG48</strain>
    </source>
</reference>
<feature type="compositionally biased region" description="Basic residues" evidence="1">
    <location>
        <begin position="78"/>
        <end position="89"/>
    </location>
</feature>
<organism evidence="2">
    <name type="scientific">uncultured Friedmanniella sp</name>
    <dbReference type="NCBI Taxonomy" id="335381"/>
    <lineage>
        <taxon>Bacteria</taxon>
        <taxon>Bacillati</taxon>
        <taxon>Actinomycetota</taxon>
        <taxon>Actinomycetes</taxon>
        <taxon>Propionibacteriales</taxon>
        <taxon>Nocardioidaceae</taxon>
        <taxon>Friedmanniella</taxon>
        <taxon>environmental samples</taxon>
    </lineage>
</organism>
<evidence type="ECO:0000256" key="1">
    <source>
        <dbReference type="SAM" id="MobiDB-lite"/>
    </source>
</evidence>
<name>A0A6J4K8P2_9ACTN</name>
<proteinExistence type="predicted"/>
<feature type="region of interest" description="Disordered" evidence="1">
    <location>
        <begin position="1"/>
        <end position="112"/>
    </location>
</feature>
<feature type="non-terminal residue" evidence="2">
    <location>
        <position position="112"/>
    </location>
</feature>
<dbReference type="AlphaFoldDB" id="A0A6J4K8P2"/>
<gene>
    <name evidence="2" type="ORF">AVDCRST_MAG48-1061</name>
</gene>
<accession>A0A6J4K8P2</accession>
<feature type="compositionally biased region" description="Basic residues" evidence="1">
    <location>
        <begin position="12"/>
        <end position="21"/>
    </location>
</feature>
<evidence type="ECO:0000313" key="2">
    <source>
        <dbReference type="EMBL" id="CAA9297672.1"/>
    </source>
</evidence>
<dbReference type="EMBL" id="CADCTS010000155">
    <property type="protein sequence ID" value="CAA9297672.1"/>
    <property type="molecule type" value="Genomic_DNA"/>
</dbReference>